<organism evidence="2 3">
    <name type="scientific">Vulcanisaeta souniana JCM 11219</name>
    <dbReference type="NCBI Taxonomy" id="1293586"/>
    <lineage>
        <taxon>Archaea</taxon>
        <taxon>Thermoproteota</taxon>
        <taxon>Thermoprotei</taxon>
        <taxon>Thermoproteales</taxon>
        <taxon>Thermoproteaceae</taxon>
        <taxon>Vulcanisaeta</taxon>
    </lineage>
</organism>
<evidence type="ECO:0000259" key="1">
    <source>
        <dbReference type="PROSITE" id="PS50910"/>
    </source>
</evidence>
<proteinExistence type="predicted"/>
<dbReference type="GeneID" id="76206313"/>
<feature type="domain" description="HEPN" evidence="1">
    <location>
        <begin position="11"/>
        <end position="38"/>
    </location>
</feature>
<evidence type="ECO:0000313" key="3">
    <source>
        <dbReference type="Proteomes" id="UP001060771"/>
    </source>
</evidence>
<dbReference type="InterPro" id="IPR007842">
    <property type="entry name" value="HEPN_dom"/>
</dbReference>
<dbReference type="RefSeq" id="WP_229709700.1">
    <property type="nucleotide sequence ID" value="NZ_AP026830.1"/>
</dbReference>
<name>A0ABM8BL30_9CREN</name>
<keyword evidence="3" id="KW-1185">Reference proteome</keyword>
<gene>
    <name evidence="2" type="ORF">Vsou_07600</name>
</gene>
<evidence type="ECO:0000313" key="2">
    <source>
        <dbReference type="EMBL" id="BDR91667.1"/>
    </source>
</evidence>
<sequence length="38" mass="4536">MPSYQRWVDWLDEARDDLDAAIDLMRLGRYSKACYLAQ</sequence>
<dbReference type="EMBL" id="AP026830">
    <property type="protein sequence ID" value="BDR91667.1"/>
    <property type="molecule type" value="Genomic_DNA"/>
</dbReference>
<reference evidence="3" key="1">
    <citation type="submission" date="2022-09" db="EMBL/GenBank/DDBJ databases">
        <title>Complete genome sequence of Vulcanisaeta souniana.</title>
        <authorList>
            <person name="Kato S."/>
            <person name="Itoh T."/>
            <person name="Ohkuma M."/>
        </authorList>
    </citation>
    <scope>NUCLEOTIDE SEQUENCE [LARGE SCALE GENOMIC DNA]</scope>
    <source>
        <strain evidence="3">JCM 11219</strain>
    </source>
</reference>
<accession>A0ABM8BL30</accession>
<dbReference type="PROSITE" id="PS50910">
    <property type="entry name" value="HEPN"/>
    <property type="match status" value="1"/>
</dbReference>
<protein>
    <recommendedName>
        <fullName evidence="1">HEPN domain-containing protein</fullName>
    </recommendedName>
</protein>
<dbReference type="SUPFAM" id="SSF81593">
    <property type="entry name" value="Nucleotidyltransferase substrate binding subunit/domain"/>
    <property type="match status" value="1"/>
</dbReference>
<dbReference type="Proteomes" id="UP001060771">
    <property type="component" value="Chromosome"/>
</dbReference>
<dbReference type="Pfam" id="PF05168">
    <property type="entry name" value="HEPN"/>
    <property type="match status" value="1"/>
</dbReference>
<dbReference type="Gene3D" id="1.20.120.330">
    <property type="entry name" value="Nucleotidyltransferases domain 2"/>
    <property type="match status" value="1"/>
</dbReference>